<dbReference type="PROSITE" id="PS50090">
    <property type="entry name" value="MYB_LIKE"/>
    <property type="match status" value="2"/>
</dbReference>
<dbReference type="PRINTS" id="PR00625">
    <property type="entry name" value="JDOMAIN"/>
</dbReference>
<evidence type="ECO:0000259" key="3">
    <source>
        <dbReference type="PROSITE" id="PS50090"/>
    </source>
</evidence>
<dbReference type="Gene3D" id="1.10.287.110">
    <property type="entry name" value="DnaJ domain"/>
    <property type="match status" value="1"/>
</dbReference>
<dbReference type="InterPro" id="IPR044634">
    <property type="entry name" value="Zuotin/DnaJC2"/>
</dbReference>
<protein>
    <submittedName>
        <fullName evidence="5">DnaJ homolog subfamily C member 2</fullName>
    </submittedName>
</protein>
<dbReference type="PROSITE" id="PS50076">
    <property type="entry name" value="DNAJ_2"/>
    <property type="match status" value="1"/>
</dbReference>
<dbReference type="InterPro" id="IPR001623">
    <property type="entry name" value="DnaJ_domain"/>
</dbReference>
<dbReference type="Gene3D" id="1.10.10.60">
    <property type="entry name" value="Homeodomain-like"/>
    <property type="match status" value="2"/>
</dbReference>
<feature type="region of interest" description="Disordered" evidence="1">
    <location>
        <begin position="366"/>
        <end position="417"/>
    </location>
</feature>
<evidence type="ECO:0000259" key="4">
    <source>
        <dbReference type="PROSITE" id="PS51293"/>
    </source>
</evidence>
<evidence type="ECO:0000256" key="1">
    <source>
        <dbReference type="SAM" id="MobiDB-lite"/>
    </source>
</evidence>
<dbReference type="SMART" id="SM00271">
    <property type="entry name" value="DnaJ"/>
    <property type="match status" value="1"/>
</dbReference>
<feature type="region of interest" description="Disordered" evidence="1">
    <location>
        <begin position="63"/>
        <end position="119"/>
    </location>
</feature>
<dbReference type="InterPro" id="IPR036869">
    <property type="entry name" value="J_dom_sf"/>
</dbReference>
<evidence type="ECO:0000259" key="2">
    <source>
        <dbReference type="PROSITE" id="PS50076"/>
    </source>
</evidence>
<dbReference type="SMART" id="SM00717">
    <property type="entry name" value="SANT"/>
    <property type="match status" value="2"/>
</dbReference>
<feature type="region of interest" description="Disordered" evidence="1">
    <location>
        <begin position="160"/>
        <end position="195"/>
    </location>
</feature>
<feature type="domain" description="SANT" evidence="4">
    <location>
        <begin position="551"/>
        <end position="597"/>
    </location>
</feature>
<dbReference type="Pfam" id="PF00249">
    <property type="entry name" value="Myb_DNA-binding"/>
    <property type="match status" value="1"/>
</dbReference>
<dbReference type="InterPro" id="IPR001005">
    <property type="entry name" value="SANT/Myb"/>
</dbReference>
<dbReference type="GO" id="GO:0006450">
    <property type="term" value="P:regulation of translational fidelity"/>
    <property type="evidence" value="ECO:0007669"/>
    <property type="project" value="InterPro"/>
</dbReference>
<feature type="domain" description="Myb-like" evidence="3">
    <location>
        <begin position="548"/>
        <end position="602"/>
    </location>
</feature>
<gene>
    <name evidence="5" type="ORF">BN1204_021560</name>
</gene>
<organism evidence="5">
    <name type="scientific">Neospora caninum (strain Liverpool)</name>
    <dbReference type="NCBI Taxonomy" id="572307"/>
    <lineage>
        <taxon>Eukaryota</taxon>
        <taxon>Sar</taxon>
        <taxon>Alveolata</taxon>
        <taxon>Apicomplexa</taxon>
        <taxon>Conoidasida</taxon>
        <taxon>Coccidia</taxon>
        <taxon>Eucoccidiorida</taxon>
        <taxon>Eimeriorina</taxon>
        <taxon>Sarcocystidae</taxon>
        <taxon>Neospora</taxon>
    </lineage>
</organism>
<dbReference type="PROSITE" id="PS51293">
    <property type="entry name" value="SANT"/>
    <property type="match status" value="1"/>
</dbReference>
<evidence type="ECO:0000313" key="5">
    <source>
        <dbReference type="EMBL" id="CEL66339.1"/>
    </source>
</evidence>
<dbReference type="PANTHER" id="PTHR43999:SF1">
    <property type="entry name" value="DNAJ HOMOLOG SUBFAMILY C MEMBER 2"/>
    <property type="match status" value="1"/>
</dbReference>
<dbReference type="CDD" id="cd06257">
    <property type="entry name" value="DnaJ"/>
    <property type="match status" value="1"/>
</dbReference>
<proteinExistence type="predicted"/>
<dbReference type="Pfam" id="PF00226">
    <property type="entry name" value="DnaJ"/>
    <property type="match status" value="1"/>
</dbReference>
<dbReference type="InterPro" id="IPR054076">
    <property type="entry name" value="ZUO1-like_ZHD"/>
</dbReference>
<dbReference type="Pfam" id="PF21884">
    <property type="entry name" value="ZUO1-like_ZHD"/>
    <property type="match status" value="1"/>
</dbReference>
<dbReference type="GO" id="GO:0043022">
    <property type="term" value="F:ribosome binding"/>
    <property type="evidence" value="ECO:0007669"/>
    <property type="project" value="InterPro"/>
</dbReference>
<feature type="compositionally biased region" description="Basic and acidic residues" evidence="1">
    <location>
        <begin position="184"/>
        <end position="194"/>
    </location>
</feature>
<dbReference type="InterPro" id="IPR009057">
    <property type="entry name" value="Homeodomain-like_sf"/>
</dbReference>
<dbReference type="CDD" id="cd00167">
    <property type="entry name" value="SANT"/>
    <property type="match status" value="2"/>
</dbReference>
<dbReference type="GO" id="GO:0051083">
    <property type="term" value="P:'de novo' cotranslational protein folding"/>
    <property type="evidence" value="ECO:0007669"/>
    <property type="project" value="InterPro"/>
</dbReference>
<dbReference type="GO" id="GO:0005829">
    <property type="term" value="C:cytosol"/>
    <property type="evidence" value="ECO:0007669"/>
    <property type="project" value="TreeGrafter"/>
</dbReference>
<accession>A0A0F7U8W3</accession>
<dbReference type="GO" id="GO:0030544">
    <property type="term" value="F:Hsp70 protein binding"/>
    <property type="evidence" value="ECO:0007669"/>
    <property type="project" value="InterPro"/>
</dbReference>
<dbReference type="SUPFAM" id="SSF46565">
    <property type="entry name" value="Chaperone J-domain"/>
    <property type="match status" value="1"/>
</dbReference>
<dbReference type="SUPFAM" id="SSF46689">
    <property type="entry name" value="Homeodomain-like"/>
    <property type="match status" value="2"/>
</dbReference>
<feature type="compositionally biased region" description="Basic and acidic residues" evidence="1">
    <location>
        <begin position="631"/>
        <end position="647"/>
    </location>
</feature>
<name>A0A0F7U8W3_NEOCL</name>
<dbReference type="EMBL" id="LN714481">
    <property type="protein sequence ID" value="CEL66339.1"/>
    <property type="molecule type" value="Genomic_DNA"/>
</dbReference>
<feature type="domain" description="Myb-like" evidence="3">
    <location>
        <begin position="658"/>
        <end position="714"/>
    </location>
</feature>
<feature type="region of interest" description="Disordered" evidence="1">
    <location>
        <begin position="630"/>
        <end position="666"/>
    </location>
</feature>
<dbReference type="PANTHER" id="PTHR43999">
    <property type="entry name" value="DNAJ HOMOLOG SUBFAMILY C MEMBER 2"/>
    <property type="match status" value="1"/>
</dbReference>
<dbReference type="AlphaFoldDB" id="A0A0F7U8W3"/>
<dbReference type="InterPro" id="IPR017884">
    <property type="entry name" value="SANT_dom"/>
</dbReference>
<reference evidence="5" key="1">
    <citation type="journal article" date="2015" name="PLoS ONE">
        <title>Comprehensive Evaluation of Toxoplasma gondii VEG and Neospora caninum LIV Genomes with Tachyzoite Stage Transcriptome and Proteome Defines Novel Transcript Features.</title>
        <authorList>
            <person name="Ramaprasad A."/>
            <person name="Mourier T."/>
            <person name="Naeem R."/>
            <person name="Malas T.B."/>
            <person name="Moussa E."/>
            <person name="Panigrahi A."/>
            <person name="Vermont S.J."/>
            <person name="Otto T.D."/>
            <person name="Wastling J."/>
            <person name="Pain A."/>
        </authorList>
    </citation>
    <scope>NUCLEOTIDE SEQUENCE</scope>
    <source>
        <strain evidence="5">Liverpool</strain>
    </source>
</reference>
<sequence>MAALASSSPPFPPSFFLPRLCDFVPSDGDPSSCGPVVVCSLCTAQRRLQAAGRAFLERFELASSKNDSDASSPGRGTDKKGKRGDESDDNFSAVDEERWKSKRKGKTTGTGGGGSFASGTRLKRLLGEDRTLYDILGVSEGATGDEIKKQYRRLVLEHHPDKAKRRSAGTEETATEPPAPNGVSEKREDAREGLDGAADSGHAFFLKIQEAYEALTDPEFRRQYDSALPFDDSVPSASAVKTAEDFFALFGSVFQSNARQVSVRPLSRFVSSWSVRRPVPSLGDAQTPMSRVKSFYDFWFDFQSWRDFGVHDEYDLNEAECREERRWMERENLKIRKKHAKAERSRIQKLVETAYSVDPRILMEKESAKKKKEEEKAARQRAAEEQRRQKEEEELRKKQEDEERERRENEARSRELQEQRRLRECHKKWRQRTRQFYNLFCRETHPEFLDSLQLQDLCQKLELHQLRDMCDEIHKVACIEASQVDESGGPAPLPEGLGEATPETCQKVGDIFARRIHEMKEADRIKEEEQMKANARRQAERKAQEEAKRLARQSSWTPDELSLLAKGLQKFPGGTARRWKLIADLIGTKTQEEVVEKTKEMSEGASLKAMGSKISQVAFDQFRVHNQGAFKKIDADPDQKDLGEARPRTAGSPAKDRPETAESTDWTPAQQLALEKALAKHPATMPANERWTAIAADVPGKTKKECVERFRQIRAAILAKKSG</sequence>
<dbReference type="Pfam" id="PF23082">
    <property type="entry name" value="Myb_DNA-binding_2"/>
    <property type="match status" value="1"/>
</dbReference>
<feature type="compositionally biased region" description="Basic and acidic residues" evidence="1">
    <location>
        <begin position="76"/>
        <end position="85"/>
    </location>
</feature>
<feature type="domain" description="J" evidence="2">
    <location>
        <begin position="131"/>
        <end position="228"/>
    </location>
</feature>